<dbReference type="GO" id="GO:0016787">
    <property type="term" value="F:hydrolase activity"/>
    <property type="evidence" value="ECO:0007669"/>
    <property type="project" value="UniProtKB-KW"/>
</dbReference>
<dbReference type="AlphaFoldDB" id="A0A8J3BFT6"/>
<dbReference type="RefSeq" id="WP_188650789.1">
    <property type="nucleotide sequence ID" value="NZ_BMNR01000002.1"/>
</dbReference>
<keyword evidence="4" id="KW-1185">Reference proteome</keyword>
<dbReference type="InterPro" id="IPR029058">
    <property type="entry name" value="AB_hydrolase_fold"/>
</dbReference>
<evidence type="ECO:0000256" key="1">
    <source>
        <dbReference type="ARBA" id="ARBA00022801"/>
    </source>
</evidence>
<dbReference type="InterPro" id="IPR050300">
    <property type="entry name" value="GDXG_lipolytic_enzyme"/>
</dbReference>
<evidence type="ECO:0000313" key="3">
    <source>
        <dbReference type="EMBL" id="GGK18338.1"/>
    </source>
</evidence>
<dbReference type="Proteomes" id="UP000612329">
    <property type="component" value="Unassembled WGS sequence"/>
</dbReference>
<reference evidence="3" key="2">
    <citation type="submission" date="2020-09" db="EMBL/GenBank/DDBJ databases">
        <authorList>
            <person name="Sun Q."/>
            <person name="Ohkuma M."/>
        </authorList>
    </citation>
    <scope>NUCLEOTIDE SEQUENCE</scope>
    <source>
        <strain evidence="3">JCM 12862</strain>
    </source>
</reference>
<evidence type="ECO:0000259" key="2">
    <source>
        <dbReference type="Pfam" id="PF20434"/>
    </source>
</evidence>
<feature type="domain" description="BD-FAE-like" evidence="2">
    <location>
        <begin position="51"/>
        <end position="151"/>
    </location>
</feature>
<dbReference type="Gene3D" id="3.40.50.1820">
    <property type="entry name" value="alpha/beta hydrolase"/>
    <property type="match status" value="1"/>
</dbReference>
<protein>
    <submittedName>
        <fullName evidence="3">Lipase</fullName>
    </submittedName>
</protein>
<proteinExistence type="predicted"/>
<keyword evidence="1" id="KW-0378">Hydrolase</keyword>
<reference evidence="3" key="1">
    <citation type="journal article" date="2014" name="Int. J. Syst. Evol. Microbiol.">
        <title>Complete genome sequence of Corynebacterium casei LMG S-19264T (=DSM 44701T), isolated from a smear-ripened cheese.</title>
        <authorList>
            <consortium name="US DOE Joint Genome Institute (JGI-PGF)"/>
            <person name="Walter F."/>
            <person name="Albersmeier A."/>
            <person name="Kalinowski J."/>
            <person name="Ruckert C."/>
        </authorList>
    </citation>
    <scope>NUCLEOTIDE SEQUENCE</scope>
    <source>
        <strain evidence="3">JCM 12862</strain>
    </source>
</reference>
<sequence>MSRVFWLLLCVQFNAMILCGQNSSYITKNDIHYYSESINNSDSYINERCVLDIYYPKNSEGFATLVWFHGGGLTGGNKEIPSALKEKGIAVVAVNYRLYPKVKAPKYIEDAAAAVSWVFKNIEHYGGNDSLIFVSGHSAGGYLTSMIGLDTSWLGKYDIDANKIAGLIPLSGHTITHFTVREERGIPGTQPVVDSLAPLFHVRADAPPLLLITGDREMEMLGRYEENAYLMRMMKIVGHKETVLYELEGYGHNMTEPVFPLVLREIERIKNAKNLKTEE</sequence>
<evidence type="ECO:0000313" key="4">
    <source>
        <dbReference type="Proteomes" id="UP000612329"/>
    </source>
</evidence>
<dbReference type="InterPro" id="IPR049492">
    <property type="entry name" value="BD-FAE-like_dom"/>
</dbReference>
<dbReference type="PANTHER" id="PTHR48081:SF9">
    <property type="entry name" value="CARBOXYLESTERASE"/>
    <property type="match status" value="1"/>
</dbReference>
<accession>A0A8J3BFT6</accession>
<organism evidence="3 4">
    <name type="scientific">Yeosuana aromativorans</name>
    <dbReference type="NCBI Taxonomy" id="288019"/>
    <lineage>
        <taxon>Bacteria</taxon>
        <taxon>Pseudomonadati</taxon>
        <taxon>Bacteroidota</taxon>
        <taxon>Flavobacteriia</taxon>
        <taxon>Flavobacteriales</taxon>
        <taxon>Flavobacteriaceae</taxon>
        <taxon>Yeosuana</taxon>
    </lineage>
</organism>
<name>A0A8J3BFT6_9FLAO</name>
<dbReference type="SUPFAM" id="SSF53474">
    <property type="entry name" value="alpha/beta-Hydrolases"/>
    <property type="match status" value="1"/>
</dbReference>
<dbReference type="EMBL" id="BMNR01000002">
    <property type="protein sequence ID" value="GGK18338.1"/>
    <property type="molecule type" value="Genomic_DNA"/>
</dbReference>
<comment type="caution">
    <text evidence="3">The sequence shown here is derived from an EMBL/GenBank/DDBJ whole genome shotgun (WGS) entry which is preliminary data.</text>
</comment>
<dbReference type="PANTHER" id="PTHR48081">
    <property type="entry name" value="AB HYDROLASE SUPERFAMILY PROTEIN C4A8.06C"/>
    <property type="match status" value="1"/>
</dbReference>
<dbReference type="Pfam" id="PF20434">
    <property type="entry name" value="BD-FAE"/>
    <property type="match status" value="1"/>
</dbReference>
<gene>
    <name evidence="3" type="ORF">GCM10007962_10630</name>
</gene>